<accession>A0A4R8EHG5</accession>
<feature type="domain" description="PAS" evidence="1">
    <location>
        <begin position="52"/>
        <end position="92"/>
    </location>
</feature>
<evidence type="ECO:0000313" key="2">
    <source>
        <dbReference type="EMBL" id="TDX11056.1"/>
    </source>
</evidence>
<dbReference type="InterPro" id="IPR035965">
    <property type="entry name" value="PAS-like_dom_sf"/>
</dbReference>
<dbReference type="EMBL" id="SODZ01000017">
    <property type="protein sequence ID" value="TDX11056.1"/>
    <property type="molecule type" value="Genomic_DNA"/>
</dbReference>
<dbReference type="InterPro" id="IPR013767">
    <property type="entry name" value="PAS_fold"/>
</dbReference>
<reference evidence="2 3" key="1">
    <citation type="submission" date="2019-03" db="EMBL/GenBank/DDBJ databases">
        <title>Genomic Encyclopedia of Type Strains, Phase IV (KMG-IV): sequencing the most valuable type-strain genomes for metagenomic binning, comparative biology and taxonomic classification.</title>
        <authorList>
            <person name="Goeker M."/>
        </authorList>
    </citation>
    <scope>NUCLEOTIDE SEQUENCE [LARGE SCALE GENOMIC DNA]</scope>
    <source>
        <strain evidence="2 3">DSM 13575</strain>
    </source>
</reference>
<name>A0A4R8EHG5_9BACT</name>
<evidence type="ECO:0000313" key="3">
    <source>
        <dbReference type="Proteomes" id="UP000294817"/>
    </source>
</evidence>
<organism evidence="2 3">
    <name type="scientific">Petrotoga sibirica</name>
    <dbReference type="NCBI Taxonomy" id="156202"/>
    <lineage>
        <taxon>Bacteria</taxon>
        <taxon>Thermotogati</taxon>
        <taxon>Thermotogota</taxon>
        <taxon>Thermotogae</taxon>
        <taxon>Petrotogales</taxon>
        <taxon>Petrotogaceae</taxon>
        <taxon>Petrotoga</taxon>
    </lineage>
</organism>
<gene>
    <name evidence="2" type="ORF">C8D74_1179</name>
</gene>
<keyword evidence="3" id="KW-1185">Reference proteome</keyword>
<proteinExistence type="predicted"/>
<dbReference type="Pfam" id="PF00989">
    <property type="entry name" value="PAS"/>
    <property type="match status" value="1"/>
</dbReference>
<sequence length="128" mass="14850">MKVSLKSDKEDFNFFDLIGEKKRRDGKDVLYVLVRNPNQNFGLMSLDIFFPKEVIGNFPQAIVITDKNNKVLRVNKAFLKLTGYTLDEVIGKILTFGLQICTIKIFGEQMWQELKSKGFWSGRIIDRK</sequence>
<protein>
    <submittedName>
        <fullName evidence="2">PAS domain S-box-containing protein</fullName>
    </submittedName>
</protein>
<evidence type="ECO:0000259" key="1">
    <source>
        <dbReference type="PROSITE" id="PS50112"/>
    </source>
</evidence>
<dbReference type="Gene3D" id="3.30.450.20">
    <property type="entry name" value="PAS domain"/>
    <property type="match status" value="1"/>
</dbReference>
<dbReference type="RefSeq" id="WP_103876875.1">
    <property type="nucleotide sequence ID" value="NZ_SODZ01000017.1"/>
</dbReference>
<comment type="caution">
    <text evidence="2">The sequence shown here is derived from an EMBL/GenBank/DDBJ whole genome shotgun (WGS) entry which is preliminary data.</text>
</comment>
<dbReference type="GO" id="GO:0006355">
    <property type="term" value="P:regulation of DNA-templated transcription"/>
    <property type="evidence" value="ECO:0007669"/>
    <property type="project" value="InterPro"/>
</dbReference>
<dbReference type="CDD" id="cd00130">
    <property type="entry name" value="PAS"/>
    <property type="match status" value="1"/>
</dbReference>
<dbReference type="InterPro" id="IPR000014">
    <property type="entry name" value="PAS"/>
</dbReference>
<dbReference type="PROSITE" id="PS50112">
    <property type="entry name" value="PAS"/>
    <property type="match status" value="1"/>
</dbReference>
<dbReference type="SUPFAM" id="SSF55785">
    <property type="entry name" value="PYP-like sensor domain (PAS domain)"/>
    <property type="match status" value="1"/>
</dbReference>
<dbReference type="AlphaFoldDB" id="A0A4R8EHG5"/>
<dbReference type="Proteomes" id="UP000294817">
    <property type="component" value="Unassembled WGS sequence"/>
</dbReference>
<dbReference type="NCBIfam" id="TIGR00229">
    <property type="entry name" value="sensory_box"/>
    <property type="match status" value="1"/>
</dbReference>